<accession>A0A679JN09</accession>
<dbReference type="Pfam" id="PF04954">
    <property type="entry name" value="SIP"/>
    <property type="match status" value="1"/>
</dbReference>
<dbReference type="GO" id="GO:0016491">
    <property type="term" value="F:oxidoreductase activity"/>
    <property type="evidence" value="ECO:0007669"/>
    <property type="project" value="InterPro"/>
</dbReference>
<dbReference type="InterPro" id="IPR039261">
    <property type="entry name" value="FNR_nucleotide-bd"/>
</dbReference>
<dbReference type="SUPFAM" id="SSF63380">
    <property type="entry name" value="Riboflavin synthase domain-like"/>
    <property type="match status" value="1"/>
</dbReference>
<evidence type="ECO:0000313" key="3">
    <source>
        <dbReference type="EMBL" id="CAA2137355.1"/>
    </source>
</evidence>
<sequence>MTAMASEAQVRLADAGRYIADLCEHFLEHDIPVLHEPGRGRVDFDVGTGTLVAAEGLLALKAEATDETSLAVVKFMLASHLQELPGATDASIVWTGDGCADETIPSLREVTVRRVVDLTPHMRRITFVGTDLARYDAFDMHVHVIIPPEGHAPQWPVPGIDGIPVWPQGEGAPSMRTYTIRRIDVAAGEIDIDFVMHHDAGPGASFAKRAKAGDVVGLLGPGGRSAGAAEWYCLAADETGLPAIGRILGRLPGHVGGVAVIEVDGPADEQALDRPEGVELRWLHRNGAPPGTTTLLADAVRAIPFPQDRTVFAWAGSEFDAFKALRAHWRKTCGLTRDQHLAVAYWRRGADEDAKDED</sequence>
<geneLocation type="plasmid" evidence="3">
    <name>1</name>
</geneLocation>
<feature type="domain" description="FAD-binding FR-type" evidence="2">
    <location>
        <begin position="105"/>
        <end position="228"/>
    </location>
</feature>
<reference evidence="3" key="1">
    <citation type="submission" date="2019-12" db="EMBL/GenBank/DDBJ databases">
        <authorList>
            <person name="Cremers G."/>
        </authorList>
    </citation>
    <scope>NUCLEOTIDE SEQUENCE</scope>
    <source>
        <strain evidence="3">Mbul2</strain>
        <plasmid evidence="3">1</plasmid>
    </source>
</reference>
<dbReference type="PANTHER" id="PTHR30157:SF0">
    <property type="entry name" value="NADPH-DEPENDENT FERRIC-CHELATE REDUCTASE"/>
    <property type="match status" value="1"/>
</dbReference>
<dbReference type="AlphaFoldDB" id="A0A679JN09"/>
<evidence type="ECO:0000259" key="2">
    <source>
        <dbReference type="PROSITE" id="PS51384"/>
    </source>
</evidence>
<gene>
    <name evidence="3" type="primary">viuB</name>
    <name evidence="3" type="ORF">MBLL_00614</name>
</gene>
<protein>
    <submittedName>
        <fullName evidence="3">Vibriobactin utilization protein ViuB</fullName>
    </submittedName>
</protein>
<dbReference type="InterPro" id="IPR007037">
    <property type="entry name" value="SIP_rossman_dom"/>
</dbReference>
<dbReference type="Gene3D" id="3.30.310.50">
    <property type="entry name" value="Alpha-D-phosphohexomutase, C-terminal domain"/>
    <property type="match status" value="1"/>
</dbReference>
<dbReference type="CDD" id="cd06193">
    <property type="entry name" value="siderophore_interacting"/>
    <property type="match status" value="1"/>
</dbReference>
<proteinExistence type="inferred from homology"/>
<dbReference type="PROSITE" id="PS51384">
    <property type="entry name" value="FAD_FR"/>
    <property type="match status" value="1"/>
</dbReference>
<dbReference type="PANTHER" id="PTHR30157">
    <property type="entry name" value="FERRIC REDUCTASE, NADPH-DEPENDENT"/>
    <property type="match status" value="1"/>
</dbReference>
<organism evidence="3">
    <name type="scientific">Methylobacterium bullatum</name>
    <dbReference type="NCBI Taxonomy" id="570505"/>
    <lineage>
        <taxon>Bacteria</taxon>
        <taxon>Pseudomonadati</taxon>
        <taxon>Pseudomonadota</taxon>
        <taxon>Alphaproteobacteria</taxon>
        <taxon>Hyphomicrobiales</taxon>
        <taxon>Methylobacteriaceae</taxon>
        <taxon>Methylobacterium</taxon>
    </lineage>
</organism>
<keyword evidence="3" id="KW-0614">Plasmid</keyword>
<dbReference type="Pfam" id="PF08021">
    <property type="entry name" value="FAD_binding_9"/>
    <property type="match status" value="1"/>
</dbReference>
<name>A0A679JN09_9HYPH</name>
<dbReference type="EMBL" id="LR743510">
    <property type="protein sequence ID" value="CAA2137355.1"/>
    <property type="molecule type" value="Genomic_DNA"/>
</dbReference>
<comment type="similarity">
    <text evidence="1">Belongs to the SIP oxidoreductase family.</text>
</comment>
<evidence type="ECO:0000256" key="1">
    <source>
        <dbReference type="ARBA" id="ARBA00035644"/>
    </source>
</evidence>
<dbReference type="InterPro" id="IPR014543">
    <property type="entry name" value="UCP028291"/>
</dbReference>
<dbReference type="Gene3D" id="2.40.30.10">
    <property type="entry name" value="Translation factors"/>
    <property type="match status" value="1"/>
</dbReference>
<dbReference type="InterPro" id="IPR017938">
    <property type="entry name" value="Riboflavin_synthase-like_b-brl"/>
</dbReference>
<dbReference type="Pfam" id="PF09981">
    <property type="entry name" value="DUF2218"/>
    <property type="match status" value="1"/>
</dbReference>
<dbReference type="Gene3D" id="3.40.50.80">
    <property type="entry name" value="Nucleotide-binding domain of ferredoxin-NADP reductase (FNR) module"/>
    <property type="match status" value="1"/>
</dbReference>
<dbReference type="InterPro" id="IPR013113">
    <property type="entry name" value="SIP_FAD-bd"/>
</dbReference>
<dbReference type="InterPro" id="IPR039374">
    <property type="entry name" value="SIP_fam"/>
</dbReference>
<dbReference type="InterPro" id="IPR017927">
    <property type="entry name" value="FAD-bd_FR_type"/>
</dbReference>